<accession>A0A0G1D6D9</accession>
<comment type="caution">
    <text evidence="2">The sequence shown here is derived from an EMBL/GenBank/DDBJ whole genome shotgun (WGS) entry which is preliminary data.</text>
</comment>
<dbReference type="Proteomes" id="UP000033848">
    <property type="component" value="Unassembled WGS sequence"/>
</dbReference>
<protein>
    <submittedName>
        <fullName evidence="2">Uncharacterized protein</fullName>
    </submittedName>
</protein>
<organism evidence="2 3">
    <name type="scientific">candidate division WWE3 bacterium GW2011_GWB1_42_6</name>
    <dbReference type="NCBI Taxonomy" id="1619115"/>
    <lineage>
        <taxon>Bacteria</taxon>
        <taxon>Katanobacteria</taxon>
    </lineage>
</organism>
<feature type="non-terminal residue" evidence="2">
    <location>
        <position position="1"/>
    </location>
</feature>
<sequence length="203" mass="23038">HQLNNLWPEASSVSEIVKSLPHIPEGTIKPTLSQQLKNEGLVSQDDQSRYFIPNHVLHGLNLENPSTPPTPQRNTSGVSKKTHVKNTSKNTATKLDLVRESWEKYIEPLDHPGNYLERSLLVLKIAKDNGHDEGISPAEIEWFLKEKIKRPIDVKNISYVLGKSSSAVCDREKKGKSFFYRIMSEGERIVEKYLANKLEGKQL</sequence>
<gene>
    <name evidence="2" type="ORF">UV35_C0015G0017</name>
</gene>
<evidence type="ECO:0000313" key="2">
    <source>
        <dbReference type="EMBL" id="KKS66431.1"/>
    </source>
</evidence>
<evidence type="ECO:0000313" key="3">
    <source>
        <dbReference type="Proteomes" id="UP000033848"/>
    </source>
</evidence>
<name>A0A0G1D6D9_UNCKA</name>
<proteinExistence type="predicted"/>
<feature type="region of interest" description="Disordered" evidence="1">
    <location>
        <begin position="59"/>
        <end position="90"/>
    </location>
</feature>
<evidence type="ECO:0000256" key="1">
    <source>
        <dbReference type="SAM" id="MobiDB-lite"/>
    </source>
</evidence>
<reference evidence="2 3" key="1">
    <citation type="journal article" date="2015" name="Nature">
        <title>rRNA introns, odd ribosomes, and small enigmatic genomes across a large radiation of phyla.</title>
        <authorList>
            <person name="Brown C.T."/>
            <person name="Hug L.A."/>
            <person name="Thomas B.C."/>
            <person name="Sharon I."/>
            <person name="Castelle C.J."/>
            <person name="Singh A."/>
            <person name="Wilkins M.J."/>
            <person name="Williams K.H."/>
            <person name="Banfield J.F."/>
        </authorList>
    </citation>
    <scope>NUCLEOTIDE SEQUENCE [LARGE SCALE GENOMIC DNA]</scope>
</reference>
<dbReference type="EMBL" id="LCED01000015">
    <property type="protein sequence ID" value="KKS66431.1"/>
    <property type="molecule type" value="Genomic_DNA"/>
</dbReference>
<dbReference type="AlphaFoldDB" id="A0A0G1D6D9"/>